<dbReference type="Gene3D" id="1.10.1660.10">
    <property type="match status" value="1"/>
</dbReference>
<dbReference type="InterPro" id="IPR009061">
    <property type="entry name" value="DNA-bd_dom_put_sf"/>
</dbReference>
<feature type="domain" description="HTH merR-type" evidence="3">
    <location>
        <begin position="50"/>
        <end position="107"/>
    </location>
</feature>
<evidence type="ECO:0000259" key="3">
    <source>
        <dbReference type="PROSITE" id="PS50937"/>
    </source>
</evidence>
<dbReference type="InterPro" id="IPR000551">
    <property type="entry name" value="MerR-type_HTH_dom"/>
</dbReference>
<reference evidence="5" key="1">
    <citation type="submission" date="2017-11" db="EMBL/GenBank/DDBJ databases">
        <title>Otitis media/interna in a cat caused by the recently described species Corynebacterium provencense.</title>
        <authorList>
            <person name="Kittl S."/>
            <person name="Brodard I."/>
            <person name="Rychener L."/>
            <person name="Jores J."/>
            <person name="Roosje P."/>
            <person name="Gobeli Brawand S."/>
        </authorList>
    </citation>
    <scope>NUCLEOTIDE SEQUENCE [LARGE SCALE GENOMIC DNA]</scope>
    <source>
        <strain evidence="5">17KM38</strain>
    </source>
</reference>
<dbReference type="PROSITE" id="PS50937">
    <property type="entry name" value="HTH_MERR_2"/>
    <property type="match status" value="1"/>
</dbReference>
<dbReference type="SMART" id="SM00422">
    <property type="entry name" value="HTH_MERR"/>
    <property type="match status" value="1"/>
</dbReference>
<accession>A0A2Z3YY67</accession>
<organism evidence="4 5">
    <name type="scientific">Corynebacterium provencense</name>
    <dbReference type="NCBI Taxonomy" id="1737425"/>
    <lineage>
        <taxon>Bacteria</taxon>
        <taxon>Bacillati</taxon>
        <taxon>Actinomycetota</taxon>
        <taxon>Actinomycetes</taxon>
        <taxon>Mycobacteriales</taxon>
        <taxon>Corynebacteriaceae</taxon>
        <taxon>Corynebacterium</taxon>
    </lineage>
</organism>
<gene>
    <name evidence="4" type="ORF">Csp1_14840</name>
</gene>
<keyword evidence="1" id="KW-0238">DNA-binding</keyword>
<dbReference type="GO" id="GO:0003700">
    <property type="term" value="F:DNA-binding transcription factor activity"/>
    <property type="evidence" value="ECO:0007669"/>
    <property type="project" value="InterPro"/>
</dbReference>
<sequence>MGSQSGTARRPDDGGYAPRNPSVADRAPGILPTASIGDVIKQLQVDFPEVRVSKIRFLESEGLISPRRSKSGYRRFSPEDISRIRYILGLQRDEFLPLKVIRERLEAMDAGNVTAIRLHSDSVAGAVTPDQLRAPQISRLTRADVCLRSGADDEFLGALVRMDMVVPDAAGFFSADDVDIVRIASKLREFGIDSRHLRTLVTMARRQADLINRVAEPVAHSRDDNAKERAAEIGREVGALVVSLHATLVKGNLGR</sequence>
<proteinExistence type="predicted"/>
<feature type="region of interest" description="Disordered" evidence="2">
    <location>
        <begin position="1"/>
        <end position="28"/>
    </location>
</feature>
<dbReference type="SUPFAM" id="SSF46955">
    <property type="entry name" value="Putative DNA-binding domain"/>
    <property type="match status" value="1"/>
</dbReference>
<evidence type="ECO:0000313" key="4">
    <source>
        <dbReference type="EMBL" id="AWT26273.1"/>
    </source>
</evidence>
<dbReference type="STRING" id="1737425.GCA_900049755_01914"/>
<dbReference type="RefSeq" id="WP_110481456.1">
    <property type="nucleotide sequence ID" value="NZ_CP024988.1"/>
</dbReference>
<dbReference type="CDD" id="cd00592">
    <property type="entry name" value="HTH_MerR-like"/>
    <property type="match status" value="1"/>
</dbReference>
<dbReference type="Proteomes" id="UP000247696">
    <property type="component" value="Chromosome"/>
</dbReference>
<evidence type="ECO:0000256" key="1">
    <source>
        <dbReference type="ARBA" id="ARBA00023125"/>
    </source>
</evidence>
<keyword evidence="5" id="KW-1185">Reference proteome</keyword>
<dbReference type="PANTHER" id="PTHR30204">
    <property type="entry name" value="REDOX-CYCLING DRUG-SENSING TRANSCRIPTIONAL ACTIVATOR SOXR"/>
    <property type="match status" value="1"/>
</dbReference>
<evidence type="ECO:0000256" key="2">
    <source>
        <dbReference type="SAM" id="MobiDB-lite"/>
    </source>
</evidence>
<dbReference type="Pfam" id="PF13411">
    <property type="entry name" value="MerR_1"/>
    <property type="match status" value="1"/>
</dbReference>
<dbReference type="InterPro" id="IPR047057">
    <property type="entry name" value="MerR_fam"/>
</dbReference>
<protein>
    <submittedName>
        <fullName evidence="4">Putative HTH-type transcriptional regulator</fullName>
    </submittedName>
</protein>
<dbReference type="AlphaFoldDB" id="A0A2Z3YY67"/>
<dbReference type="KEGG" id="cpre:Csp1_14840"/>
<dbReference type="OrthoDB" id="3191171at2"/>
<dbReference type="GO" id="GO:0003677">
    <property type="term" value="F:DNA binding"/>
    <property type="evidence" value="ECO:0007669"/>
    <property type="project" value="UniProtKB-KW"/>
</dbReference>
<dbReference type="PANTHER" id="PTHR30204:SF89">
    <property type="entry name" value="HTH MERR-TYPE DOMAIN-CONTAINING PROTEIN"/>
    <property type="match status" value="1"/>
</dbReference>
<evidence type="ECO:0000313" key="5">
    <source>
        <dbReference type="Proteomes" id="UP000247696"/>
    </source>
</evidence>
<name>A0A2Z3YY67_9CORY</name>
<dbReference type="EMBL" id="CP024988">
    <property type="protein sequence ID" value="AWT26273.1"/>
    <property type="molecule type" value="Genomic_DNA"/>
</dbReference>